<dbReference type="EMBL" id="CAJNOJ010000424">
    <property type="protein sequence ID" value="CAF1443381.1"/>
    <property type="molecule type" value="Genomic_DNA"/>
</dbReference>
<dbReference type="Pfam" id="PF00001">
    <property type="entry name" value="7tm_1"/>
    <property type="match status" value="1"/>
</dbReference>
<reference evidence="10" key="1">
    <citation type="submission" date="2021-02" db="EMBL/GenBank/DDBJ databases">
        <authorList>
            <person name="Nowell W R."/>
        </authorList>
    </citation>
    <scope>NUCLEOTIDE SEQUENCE</scope>
</reference>
<evidence type="ECO:0000256" key="1">
    <source>
        <dbReference type="ARBA" id="ARBA00004141"/>
    </source>
</evidence>
<keyword evidence="2 8" id="KW-0812">Transmembrane</keyword>
<keyword evidence="12" id="KW-1185">Reference proteome</keyword>
<dbReference type="GO" id="GO:0005886">
    <property type="term" value="C:plasma membrane"/>
    <property type="evidence" value="ECO:0007669"/>
    <property type="project" value="TreeGrafter"/>
</dbReference>
<organism evidence="10 12">
    <name type="scientific">Adineta ricciae</name>
    <name type="common">Rotifer</name>
    <dbReference type="NCBI Taxonomy" id="249248"/>
    <lineage>
        <taxon>Eukaryota</taxon>
        <taxon>Metazoa</taxon>
        <taxon>Spiralia</taxon>
        <taxon>Gnathifera</taxon>
        <taxon>Rotifera</taxon>
        <taxon>Eurotatoria</taxon>
        <taxon>Bdelloidea</taxon>
        <taxon>Adinetida</taxon>
        <taxon>Adinetidae</taxon>
        <taxon>Adineta</taxon>
    </lineage>
</organism>
<dbReference type="InterPro" id="IPR000276">
    <property type="entry name" value="GPCR_Rhodpsn"/>
</dbReference>
<feature type="domain" description="G-protein coupled receptors family 1 profile" evidence="9">
    <location>
        <begin position="1"/>
        <end position="236"/>
    </location>
</feature>
<evidence type="ECO:0000256" key="6">
    <source>
        <dbReference type="ARBA" id="ARBA00023170"/>
    </source>
</evidence>
<keyword evidence="5 8" id="KW-0472">Membrane</keyword>
<evidence type="ECO:0000256" key="8">
    <source>
        <dbReference type="SAM" id="Phobius"/>
    </source>
</evidence>
<evidence type="ECO:0000256" key="3">
    <source>
        <dbReference type="ARBA" id="ARBA00022989"/>
    </source>
</evidence>
<dbReference type="PROSITE" id="PS50262">
    <property type="entry name" value="G_PROTEIN_RECEP_F1_2"/>
    <property type="match status" value="1"/>
</dbReference>
<dbReference type="PANTHER" id="PTHR24243">
    <property type="entry name" value="G-PROTEIN COUPLED RECEPTOR"/>
    <property type="match status" value="1"/>
</dbReference>
<evidence type="ECO:0000256" key="2">
    <source>
        <dbReference type="ARBA" id="ARBA00022692"/>
    </source>
</evidence>
<evidence type="ECO:0000256" key="4">
    <source>
        <dbReference type="ARBA" id="ARBA00023040"/>
    </source>
</evidence>
<dbReference type="InterPro" id="IPR017452">
    <property type="entry name" value="GPCR_Rhodpsn_7TM"/>
</dbReference>
<name>A0A814GUC3_ADIRI</name>
<comment type="subcellular location">
    <subcellularLocation>
        <location evidence="1">Membrane</location>
        <topology evidence="1">Multi-pass membrane protein</topology>
    </subcellularLocation>
</comment>
<evidence type="ECO:0000313" key="11">
    <source>
        <dbReference type="EMBL" id="CAF1443381.1"/>
    </source>
</evidence>
<keyword evidence="6" id="KW-0675">Receptor</keyword>
<feature type="transmembrane region" description="Helical" evidence="8">
    <location>
        <begin position="215"/>
        <end position="236"/>
    </location>
</feature>
<dbReference type="OrthoDB" id="10380160at2759"/>
<keyword evidence="3 8" id="KW-1133">Transmembrane helix</keyword>
<feature type="transmembrane region" description="Helical" evidence="8">
    <location>
        <begin position="109"/>
        <end position="135"/>
    </location>
</feature>
<dbReference type="Gene3D" id="1.20.1070.10">
    <property type="entry name" value="Rhodopsin 7-helix transmembrane proteins"/>
    <property type="match status" value="1"/>
</dbReference>
<dbReference type="Proteomes" id="UP000663828">
    <property type="component" value="Unassembled WGS sequence"/>
</dbReference>
<dbReference type="AlphaFoldDB" id="A0A814GUC3"/>
<dbReference type="PANTHER" id="PTHR24243:SF230">
    <property type="entry name" value="G-PROTEIN COUPLED RECEPTORS FAMILY 1 PROFILE DOMAIN-CONTAINING PROTEIN"/>
    <property type="match status" value="1"/>
</dbReference>
<keyword evidence="4" id="KW-0297">G-protein coupled receptor</keyword>
<sequence length="286" mass="33413">MLCNLLIYSIPTIYAYFYANPITYNVPFCKFRSYFNHITSVIFRLLLSAASFDRFALSSSNARLRNFANINFTYKVIASIVILILLIHIYMLIYFNIKSNSCYNSLDAIAITFINSFSLLSYSFIPTTLMIVFAIRIRKNLDEKRQRRQGILNQQAKTIENQKIQLKRDRQLIRMLFVQIIAYIIITMPLMVYSINNIITPYISNKNSDQLAIESFITSISGGLSYVFPAVSFYLYTLTSSMFRRELWLMLRSSFCCHCLLKNYRVQPTLTNPTQRTHSLNRKNIN</sequence>
<evidence type="ECO:0000259" key="9">
    <source>
        <dbReference type="PROSITE" id="PS50262"/>
    </source>
</evidence>
<evidence type="ECO:0000256" key="5">
    <source>
        <dbReference type="ARBA" id="ARBA00023136"/>
    </source>
</evidence>
<dbReference type="SUPFAM" id="SSF81321">
    <property type="entry name" value="Family A G protein-coupled receptor-like"/>
    <property type="match status" value="1"/>
</dbReference>
<accession>A0A814GUC3</accession>
<evidence type="ECO:0000313" key="12">
    <source>
        <dbReference type="Proteomes" id="UP000663828"/>
    </source>
</evidence>
<keyword evidence="7" id="KW-0807">Transducer</keyword>
<feature type="transmembrane region" description="Helical" evidence="8">
    <location>
        <begin position="72"/>
        <end position="97"/>
    </location>
</feature>
<protein>
    <recommendedName>
        <fullName evidence="9">G-protein coupled receptors family 1 profile domain-containing protein</fullName>
    </recommendedName>
</protein>
<proteinExistence type="predicted"/>
<dbReference type="Proteomes" id="UP000663852">
    <property type="component" value="Unassembled WGS sequence"/>
</dbReference>
<dbReference type="EMBL" id="CAJNOR010000764">
    <property type="protein sequence ID" value="CAF1001490.1"/>
    <property type="molecule type" value="Genomic_DNA"/>
</dbReference>
<gene>
    <name evidence="11" type="ORF">EDS130_LOCUS39032</name>
    <name evidence="10" type="ORF">XAT740_LOCUS13229</name>
</gene>
<evidence type="ECO:0000256" key="7">
    <source>
        <dbReference type="ARBA" id="ARBA00023224"/>
    </source>
</evidence>
<evidence type="ECO:0000313" key="10">
    <source>
        <dbReference type="EMBL" id="CAF1001490.1"/>
    </source>
</evidence>
<dbReference type="GO" id="GO:0004930">
    <property type="term" value="F:G protein-coupled receptor activity"/>
    <property type="evidence" value="ECO:0007669"/>
    <property type="project" value="UniProtKB-KW"/>
</dbReference>
<comment type="caution">
    <text evidence="10">The sequence shown here is derived from an EMBL/GenBank/DDBJ whole genome shotgun (WGS) entry which is preliminary data.</text>
</comment>
<feature type="transmembrane region" description="Helical" evidence="8">
    <location>
        <begin position="172"/>
        <end position="195"/>
    </location>
</feature>